<dbReference type="EMBL" id="BMZS01000003">
    <property type="protein sequence ID" value="GHD47880.1"/>
    <property type="molecule type" value="Genomic_DNA"/>
</dbReference>
<dbReference type="Proteomes" id="UP000630353">
    <property type="component" value="Unassembled WGS sequence"/>
</dbReference>
<reference evidence="2" key="2">
    <citation type="submission" date="2020-09" db="EMBL/GenBank/DDBJ databases">
        <authorList>
            <person name="Sun Q."/>
            <person name="Kim S."/>
        </authorList>
    </citation>
    <scope>NUCLEOTIDE SEQUENCE</scope>
    <source>
        <strain evidence="2">KCTC 42651</strain>
    </source>
</reference>
<dbReference type="AlphaFoldDB" id="A0A919CPA7"/>
<evidence type="ECO:0000313" key="2">
    <source>
        <dbReference type="EMBL" id="GHD47880.1"/>
    </source>
</evidence>
<sequence>MAGGCAIYIGDNPMQQRTNPFGKDIANRGMFRALIEHGPWDDQLFLVHNRADDAALAGNLFGDAPVPKPVRTTSVFNHGEIAARGTLFRGQSKLADLGWLRREADDRAYSLVGLLHSLGPQAMRAYTAEVVTSPVEPWDAIVCTSPTVERHLRALLEETSDYLASRLVEPGSRHRRPLPRLPVIPLGVDAPALADRADRGRRAEARAAFGVAGDAFVLLWLGRLSFYEKAYPQAMFAAAEETARRTGRKVEFLMAGWFPDPERDRRIWAEAAALYAPSVTVRFLNGNDPAVLDRIWAASDVFVSLVDNIQETFGITPIEAMAAGLPVVVSDWDGYRYTVRHGVTGFRIPTLIAPDGTGGLIANRHALGMDSYQHYVAQVAAHVAVSVQATADALCALAGNEDLARRMGEAAREHARATFDWPVVVAQYAALFDELAAIRRSADGHETAGAARSNPVRSDPFGAFAGFASGVLGAATVFRAPSRTVPGDAERHHRAALNNVTAVWRLTPQATDRIRAMVAERGGLRGDEIAAALPGVPGDVLARHLAWMCKVGLLDWDLPPIMELDRPDS</sequence>
<evidence type="ECO:0000259" key="1">
    <source>
        <dbReference type="Pfam" id="PF00534"/>
    </source>
</evidence>
<dbReference type="PANTHER" id="PTHR12526">
    <property type="entry name" value="GLYCOSYLTRANSFERASE"/>
    <property type="match status" value="1"/>
</dbReference>
<dbReference type="RefSeq" id="WP_189988666.1">
    <property type="nucleotide sequence ID" value="NZ_BMZS01000003.1"/>
</dbReference>
<evidence type="ECO:0000313" key="3">
    <source>
        <dbReference type="Proteomes" id="UP000630353"/>
    </source>
</evidence>
<accession>A0A919CPA7</accession>
<reference evidence="2" key="1">
    <citation type="journal article" date="2014" name="Int. J. Syst. Evol. Microbiol.">
        <title>Complete genome sequence of Corynebacterium casei LMG S-19264T (=DSM 44701T), isolated from a smear-ripened cheese.</title>
        <authorList>
            <consortium name="US DOE Joint Genome Institute (JGI-PGF)"/>
            <person name="Walter F."/>
            <person name="Albersmeier A."/>
            <person name="Kalinowski J."/>
            <person name="Ruckert C."/>
        </authorList>
    </citation>
    <scope>NUCLEOTIDE SEQUENCE</scope>
    <source>
        <strain evidence="2">KCTC 42651</strain>
    </source>
</reference>
<dbReference type="CDD" id="cd03801">
    <property type="entry name" value="GT4_PimA-like"/>
    <property type="match status" value="1"/>
</dbReference>
<dbReference type="Pfam" id="PF00534">
    <property type="entry name" value="Glycos_transf_1"/>
    <property type="match status" value="1"/>
</dbReference>
<organism evidence="2 3">
    <name type="scientific">Thalassobaculum fulvum</name>
    <dbReference type="NCBI Taxonomy" id="1633335"/>
    <lineage>
        <taxon>Bacteria</taxon>
        <taxon>Pseudomonadati</taxon>
        <taxon>Pseudomonadota</taxon>
        <taxon>Alphaproteobacteria</taxon>
        <taxon>Rhodospirillales</taxon>
        <taxon>Thalassobaculaceae</taxon>
        <taxon>Thalassobaculum</taxon>
    </lineage>
</organism>
<name>A0A919CPA7_9PROT</name>
<protein>
    <recommendedName>
        <fullName evidence="1">Glycosyl transferase family 1 domain-containing protein</fullName>
    </recommendedName>
</protein>
<dbReference type="SUPFAM" id="SSF53756">
    <property type="entry name" value="UDP-Glycosyltransferase/glycogen phosphorylase"/>
    <property type="match status" value="1"/>
</dbReference>
<comment type="caution">
    <text evidence="2">The sequence shown here is derived from an EMBL/GenBank/DDBJ whole genome shotgun (WGS) entry which is preliminary data.</text>
</comment>
<dbReference type="GO" id="GO:0016757">
    <property type="term" value="F:glycosyltransferase activity"/>
    <property type="evidence" value="ECO:0007669"/>
    <property type="project" value="InterPro"/>
</dbReference>
<gene>
    <name evidence="2" type="ORF">GCM10017083_18790</name>
</gene>
<dbReference type="PANTHER" id="PTHR12526:SF634">
    <property type="entry name" value="BLL3361 PROTEIN"/>
    <property type="match status" value="1"/>
</dbReference>
<dbReference type="Gene3D" id="3.40.50.2000">
    <property type="entry name" value="Glycogen Phosphorylase B"/>
    <property type="match status" value="1"/>
</dbReference>
<dbReference type="InterPro" id="IPR001296">
    <property type="entry name" value="Glyco_trans_1"/>
</dbReference>
<feature type="domain" description="Glycosyl transferase family 1" evidence="1">
    <location>
        <begin position="203"/>
        <end position="349"/>
    </location>
</feature>
<keyword evidence="3" id="KW-1185">Reference proteome</keyword>
<proteinExistence type="predicted"/>